<dbReference type="InterPro" id="IPR046796">
    <property type="entry name" value="Transposase_32_dom"/>
</dbReference>
<dbReference type="InterPro" id="IPR036397">
    <property type="entry name" value="RNaseH_sf"/>
</dbReference>
<feature type="compositionally biased region" description="Basic and acidic residues" evidence="1">
    <location>
        <begin position="154"/>
        <end position="164"/>
    </location>
</feature>
<comment type="caution">
    <text evidence="3">The sequence shown here is derived from an EMBL/GenBank/DDBJ whole genome shotgun (WGS) entry which is preliminary data.</text>
</comment>
<feature type="domain" description="Putative plant transposon protein" evidence="2">
    <location>
        <begin position="7"/>
        <end position="147"/>
    </location>
</feature>
<dbReference type="OrthoDB" id="1302931at2759"/>
<dbReference type="PANTHER" id="PTHR33180:SF31">
    <property type="entry name" value="POLYPROTEIN PROTEIN"/>
    <property type="match status" value="1"/>
</dbReference>
<dbReference type="Proteomes" id="UP000824120">
    <property type="component" value="Chromosome 6"/>
</dbReference>
<organism evidence="3 4">
    <name type="scientific">Solanum commersonii</name>
    <name type="common">Commerson's wild potato</name>
    <name type="synonym">Commerson's nightshade</name>
    <dbReference type="NCBI Taxonomy" id="4109"/>
    <lineage>
        <taxon>Eukaryota</taxon>
        <taxon>Viridiplantae</taxon>
        <taxon>Streptophyta</taxon>
        <taxon>Embryophyta</taxon>
        <taxon>Tracheophyta</taxon>
        <taxon>Spermatophyta</taxon>
        <taxon>Magnoliopsida</taxon>
        <taxon>eudicotyledons</taxon>
        <taxon>Gunneridae</taxon>
        <taxon>Pentapetalae</taxon>
        <taxon>asterids</taxon>
        <taxon>lamiids</taxon>
        <taxon>Solanales</taxon>
        <taxon>Solanaceae</taxon>
        <taxon>Solanoideae</taxon>
        <taxon>Solaneae</taxon>
        <taxon>Solanum</taxon>
    </lineage>
</organism>
<sequence>MAERGKRGKKVKCDFTAINAILECTTRLEDDCLNKIRMTTLENMKKWLAPLISDGTPKWLEFGATIKKKDLNVASRYWFGFITNTIMPSKNESILRHSKSACLGCLIKGSRLNLGMIIAKEMLMWAKQHQTLLPFLVLITELCRRAWVSRDAKKDVEDQAEKGKKASPVDFSPHPVPVEASLPTSDPGPLGTPIVVPSDTLGSFTAGLPPKPVIVSRTSLTEASLVQMGQLAHSTNRRAARLESAIPGMIQTALDNIVTPLNASIDLLTTKIGGHRGGDNLKIRYSYVAKRCGSVEVHRYVHDLRDDGDPRYEGRVEEAANPEFEAETDEDMLEVAEEASYEGGLSETEEAMVDVVVHASLVDTPFVAPSATSVSSETTFQRCMMANFHDIVEDYVMVFMDDFFVFGKSFEVSMHGLEADKAKVEVIEKLPPPISVKGVRSFLGHAGFYWRFIKGFSKTARPMCSLLEKEVLIQQEGCQQRLIQWMLLLQEFDLEIQDRKGAKNQIADHLFGLEDFSHVHEGEPIREEFPNEQLMAFDISQVHWYADLVNLLVSGVYPPGSTTQQKKKLTHDVKFYVSDELFLIKQVNKVLGSCHVCLYGGHHGEERTTHKPSLFKDSIAYVKGCDQCQSLGTISRRQKMPLNNILEVKIYEWKPIYSVAIDYVSKWVEVVALLMNDSRVVIKFIKKHIFTRFCTHRAIISDGVGDANPGTIDGTIDAPSGALLAPRAILIALKEKNVDGGAGNKWSRKGDAFSSSNNQTSSRRFGKQAVEHHVEELFECQKEAKYLTVEHHIEEWFECQKEAKYLSDEYVNEIERDLPCRDIRHTLCGVDLMARIKVTESHATLHYANLNQVVELRLKIGPSCPSLHANVGYAKKCGGGVEAKHDEVLQQQTLEILLWQLDGLISETHEMTQERASYLVYTLVDMTYTEVQDVSQGPQAWDDSWMAQMFGMAKQQLHIRGLHVIDEEMEGLAEHPRLTDNAMYMCRMDFAFQESFDDDEASVYEEMDEDDDDDVDETTTILMSVDGATDVAGGHDVDKSKGSDDELLMVEISFEDEQIQ</sequence>
<dbReference type="InterPro" id="IPR043128">
    <property type="entry name" value="Rev_trsase/Diguanyl_cyclase"/>
</dbReference>
<evidence type="ECO:0000313" key="4">
    <source>
        <dbReference type="Proteomes" id="UP000824120"/>
    </source>
</evidence>
<dbReference type="Gene3D" id="3.30.70.270">
    <property type="match status" value="2"/>
</dbReference>
<dbReference type="SUPFAM" id="SSF56672">
    <property type="entry name" value="DNA/RNA polymerases"/>
    <property type="match status" value="1"/>
</dbReference>
<feature type="region of interest" description="Disordered" evidence="1">
    <location>
        <begin position="154"/>
        <end position="189"/>
    </location>
</feature>
<feature type="non-terminal residue" evidence="3">
    <location>
        <position position="1060"/>
    </location>
</feature>
<evidence type="ECO:0000313" key="3">
    <source>
        <dbReference type="EMBL" id="KAG5599561.1"/>
    </source>
</evidence>
<dbReference type="EMBL" id="JACXVP010000006">
    <property type="protein sequence ID" value="KAG5599561.1"/>
    <property type="molecule type" value="Genomic_DNA"/>
</dbReference>
<dbReference type="GO" id="GO:0003676">
    <property type="term" value="F:nucleic acid binding"/>
    <property type="evidence" value="ECO:0007669"/>
    <property type="project" value="InterPro"/>
</dbReference>
<proteinExistence type="predicted"/>
<dbReference type="Pfam" id="PF20167">
    <property type="entry name" value="Transposase_32"/>
    <property type="match status" value="1"/>
</dbReference>
<keyword evidence="4" id="KW-1185">Reference proteome</keyword>
<accession>A0A9J5YH17</accession>
<protein>
    <recommendedName>
        <fullName evidence="2">Putative plant transposon protein domain-containing protein</fullName>
    </recommendedName>
</protein>
<evidence type="ECO:0000259" key="2">
    <source>
        <dbReference type="Pfam" id="PF20167"/>
    </source>
</evidence>
<dbReference type="PANTHER" id="PTHR33180">
    <property type="entry name" value="PHOTOSYSTEM II CP43 REACTION CENTER PROTEIN"/>
    <property type="match status" value="1"/>
</dbReference>
<evidence type="ECO:0000256" key="1">
    <source>
        <dbReference type="SAM" id="MobiDB-lite"/>
    </source>
</evidence>
<gene>
    <name evidence="3" type="ORF">H5410_030931</name>
</gene>
<dbReference type="InterPro" id="IPR043502">
    <property type="entry name" value="DNA/RNA_pol_sf"/>
</dbReference>
<name>A0A9J5YH17_SOLCO</name>
<dbReference type="AlphaFoldDB" id="A0A9J5YH17"/>
<reference evidence="3 4" key="1">
    <citation type="submission" date="2020-09" db="EMBL/GenBank/DDBJ databases">
        <title>De no assembly of potato wild relative species, Solanum commersonii.</title>
        <authorList>
            <person name="Cho K."/>
        </authorList>
    </citation>
    <scope>NUCLEOTIDE SEQUENCE [LARGE SCALE GENOMIC DNA]</scope>
    <source>
        <strain evidence="3">LZ3.2</strain>
        <tissue evidence="3">Leaf</tissue>
    </source>
</reference>
<dbReference type="Gene3D" id="3.30.420.10">
    <property type="entry name" value="Ribonuclease H-like superfamily/Ribonuclease H"/>
    <property type="match status" value="1"/>
</dbReference>